<keyword evidence="3" id="KW-1185">Reference proteome</keyword>
<proteinExistence type="predicted"/>
<dbReference type="InterPro" id="IPR006311">
    <property type="entry name" value="TAT_signal"/>
</dbReference>
<dbReference type="Gene3D" id="3.40.190.10">
    <property type="entry name" value="Periplasmic binding protein-like II"/>
    <property type="match status" value="2"/>
</dbReference>
<dbReference type="InterPro" id="IPR027939">
    <property type="entry name" value="NMT1/THI5"/>
</dbReference>
<dbReference type="PANTHER" id="PTHR31528:SF3">
    <property type="entry name" value="THIAMINE BIOSYNTHESIS PROTEIN HI_0357-RELATED"/>
    <property type="match status" value="1"/>
</dbReference>
<evidence type="ECO:0000313" key="2">
    <source>
        <dbReference type="EMBL" id="URI15795.1"/>
    </source>
</evidence>
<dbReference type="PANTHER" id="PTHR31528">
    <property type="entry name" value="4-AMINO-5-HYDROXYMETHYL-2-METHYLPYRIMIDINE PHOSPHATE SYNTHASE THI11-RELATED"/>
    <property type="match status" value="1"/>
</dbReference>
<gene>
    <name evidence="2" type="ORF">M8231_02020</name>
</gene>
<dbReference type="InterPro" id="IPR015168">
    <property type="entry name" value="SsuA/THI5"/>
</dbReference>
<dbReference type="PROSITE" id="PS51318">
    <property type="entry name" value="TAT"/>
    <property type="match status" value="1"/>
</dbReference>
<evidence type="ECO:0000313" key="3">
    <source>
        <dbReference type="Proteomes" id="UP001055429"/>
    </source>
</evidence>
<evidence type="ECO:0000259" key="1">
    <source>
        <dbReference type="Pfam" id="PF09084"/>
    </source>
</evidence>
<accession>A0ABY4SNW5</accession>
<protein>
    <submittedName>
        <fullName evidence="2">ABC transporter substrate-binding protein</fullName>
    </submittedName>
</protein>
<dbReference type="RefSeq" id="WP_249751371.1">
    <property type="nucleotide sequence ID" value="NZ_CP097298.1"/>
</dbReference>
<dbReference type="Proteomes" id="UP001055429">
    <property type="component" value="Chromosome"/>
</dbReference>
<sequence>MIQRGNRPLLTRRRALLAGGAAVVGAGALALRACGRTEAPVDDQGRVRLRFATDARAGAEHGGFYQAVAGGAYEKRGLNVQIVQGGPGVNVPQLLASGAVELGLGASSFTPMNLVASGAPVRAVAAFFQKDPRVLIAHAEPAVEDLAALAQLRGRRFLLAEPQAAGLWVWLKATYGLADDQARVVPDRAAAFLAEPRAVLEGDLTVDPHAVEQAADFTPQVFLPADAGYPSYGGLVLAPNAFARDNAGALRSFIAASAEGWRDYIRGDPSAADALIRRDNPEMSQALLDQARARLRDNAVVDGGDAALFGLGAMTEERWRAFFEVASRGDVYDTGLNWRDAFTNAYLPGRG</sequence>
<dbReference type="SUPFAM" id="SSF53850">
    <property type="entry name" value="Periplasmic binding protein-like II"/>
    <property type="match status" value="1"/>
</dbReference>
<feature type="domain" description="SsuA/THI5-like" evidence="1">
    <location>
        <begin position="60"/>
        <end position="271"/>
    </location>
</feature>
<organism evidence="2 3">
    <name type="scientific">Brevundimonas albigilva</name>
    <dbReference type="NCBI Taxonomy" id="1312364"/>
    <lineage>
        <taxon>Bacteria</taxon>
        <taxon>Pseudomonadati</taxon>
        <taxon>Pseudomonadota</taxon>
        <taxon>Alphaproteobacteria</taxon>
        <taxon>Caulobacterales</taxon>
        <taxon>Caulobacteraceae</taxon>
        <taxon>Brevundimonas</taxon>
    </lineage>
</organism>
<name>A0ABY4SNW5_9CAUL</name>
<reference evidence="2" key="1">
    <citation type="submission" date="2022-05" db="EMBL/GenBank/DDBJ databases">
        <title>Brevundimonas albigilva TT17 genome sequence.</title>
        <authorList>
            <person name="Lee K."/>
            <person name="Son H."/>
        </authorList>
    </citation>
    <scope>NUCLEOTIDE SEQUENCE</scope>
    <source>
        <strain evidence="2">TT17</strain>
    </source>
</reference>
<dbReference type="Pfam" id="PF09084">
    <property type="entry name" value="NMT1"/>
    <property type="match status" value="1"/>
</dbReference>
<dbReference type="EMBL" id="CP097649">
    <property type="protein sequence ID" value="URI15795.1"/>
    <property type="molecule type" value="Genomic_DNA"/>
</dbReference>